<dbReference type="Proteomes" id="UP000185379">
    <property type="component" value="Segment"/>
</dbReference>
<evidence type="ECO:0000313" key="44">
    <source>
        <dbReference type="EMBL" id="AIX46286.1"/>
    </source>
</evidence>
<dbReference type="Proteomes" id="UP000185370">
    <property type="component" value="Segment"/>
</dbReference>
<dbReference type="RefSeq" id="YP_009133356.1">
    <property type="nucleotide sequence ID" value="NC_026923.1"/>
</dbReference>
<dbReference type="EMBL" id="KJ019160">
    <property type="protein sequence ID" value="AIX45850.1"/>
    <property type="molecule type" value="Genomic_DNA"/>
</dbReference>
<dbReference type="Proteomes" id="UP000185368">
    <property type="component" value="Segment"/>
</dbReference>
<dbReference type="EMBL" id="KJ019130">
    <property type="protein sequence ID" value="AIX38445.1"/>
    <property type="molecule type" value="Genomic_DNA"/>
</dbReference>
<dbReference type="EMBL" id="KJ019115">
    <property type="protein sequence ID" value="AIX35137.1"/>
    <property type="molecule type" value="Genomic_DNA"/>
</dbReference>
<dbReference type="EMBL" id="KJ019136">
    <property type="protein sequence ID" value="AIX39739.1"/>
    <property type="molecule type" value="Genomic_DNA"/>
</dbReference>
<dbReference type="Proteomes" id="UP000220606">
    <property type="component" value="Segment"/>
</dbReference>
<dbReference type="EMBL" id="KJ019032">
    <property type="protein sequence ID" value="AIX15489.1"/>
    <property type="molecule type" value="Genomic_DNA"/>
</dbReference>
<evidence type="ECO:0000313" key="43">
    <source>
        <dbReference type="EMBL" id="AIX45850.1"/>
    </source>
</evidence>
<dbReference type="Proteomes" id="UP000185373">
    <property type="component" value="Segment"/>
</dbReference>
<dbReference type="EMBL" id="KJ019073">
    <property type="protein sequence ID" value="AIX24791.1"/>
    <property type="molecule type" value="Genomic_DNA"/>
</dbReference>
<dbReference type="EMBL" id="KJ019140">
    <property type="protein sequence ID" value="AIX40594.1"/>
    <property type="molecule type" value="Genomic_DNA"/>
</dbReference>
<dbReference type="EMBL" id="KJ019165">
    <property type="protein sequence ID" value="AIX46929.1"/>
    <property type="molecule type" value="Genomic_DNA"/>
</dbReference>
<evidence type="ECO:0000313" key="27">
    <source>
        <dbReference type="EMBL" id="AIX35137.1"/>
    </source>
</evidence>
<evidence type="ECO:0000313" key="45">
    <source>
        <dbReference type="EMBL" id="AIX46712.1"/>
    </source>
</evidence>
<evidence type="ECO:0000313" key="3">
    <source>
        <dbReference type="EMBL" id="AIX15271.1"/>
    </source>
</evidence>
<dbReference type="Proteomes" id="UP000185351">
    <property type="component" value="Segment"/>
</dbReference>
<dbReference type="Proteomes" id="UP000185374">
    <property type="component" value="Segment"/>
</dbReference>
<evidence type="ECO:0000313" key="11">
    <source>
        <dbReference type="EMBL" id="AIX19469.1"/>
    </source>
</evidence>
<evidence type="ECO:0000313" key="33">
    <source>
        <dbReference type="EMBL" id="AIX37139.1"/>
    </source>
</evidence>
<dbReference type="Proteomes" id="UP000185383">
    <property type="component" value="Segment"/>
</dbReference>
<dbReference type="Proteomes" id="UP000185365">
    <property type="component" value="Segment"/>
</dbReference>
<dbReference type="Proteomes" id="UP000185371">
    <property type="component" value="Segment"/>
</dbReference>
<evidence type="ECO:0000313" key="8">
    <source>
        <dbReference type="EMBL" id="AIX18599.1"/>
    </source>
</evidence>
<evidence type="ECO:0000313" key="35">
    <source>
        <dbReference type="EMBL" id="AIX37577.1"/>
    </source>
</evidence>
<evidence type="ECO:0000313" key="9">
    <source>
        <dbReference type="EMBL" id="AIX18817.1"/>
    </source>
</evidence>
<dbReference type="EMBL" id="KJ019070">
    <property type="protein sequence ID" value="AIX24138.1"/>
    <property type="molecule type" value="Genomic_DNA"/>
</dbReference>
<evidence type="ECO:0000313" key="14">
    <source>
        <dbReference type="EMBL" id="AIX22347.1"/>
    </source>
</evidence>
<dbReference type="Proteomes" id="UP000185347">
    <property type="component" value="Segment"/>
</dbReference>
<dbReference type="Proteomes" id="UP000185364">
    <property type="component" value="Segment"/>
</dbReference>
<evidence type="ECO:0000313" key="24">
    <source>
        <dbReference type="EMBL" id="AIX26946.1"/>
    </source>
</evidence>
<dbReference type="EMBL" id="KJ019074">
    <property type="protein sequence ID" value="AIX25009.1"/>
    <property type="molecule type" value="Genomic_DNA"/>
</dbReference>
<dbReference type="Gene3D" id="2.60.120.620">
    <property type="entry name" value="q2cbj1_9rhob like domain"/>
    <property type="match status" value="1"/>
</dbReference>
<dbReference type="EMBL" id="KJ019083">
    <property type="protein sequence ID" value="AIX26946.1"/>
    <property type="molecule type" value="Genomic_DNA"/>
</dbReference>
<dbReference type="EMBL" id="KJ019036">
    <property type="protein sequence ID" value="AIX16320.1"/>
    <property type="molecule type" value="Genomic_DNA"/>
</dbReference>
<dbReference type="Proteomes" id="UP000185376">
    <property type="component" value="Segment"/>
</dbReference>
<dbReference type="KEGG" id="vg:24171424"/>
<dbReference type="EMBL" id="KJ019120">
    <property type="protein sequence ID" value="AIX36215.1"/>
    <property type="molecule type" value="Genomic_DNA"/>
</dbReference>
<evidence type="ECO:0000313" key="20">
    <source>
        <dbReference type="EMBL" id="AIX25657.1"/>
    </source>
</evidence>
<sequence length="184" mass="21307">MQIIPAFSYPILTEDFDIQDTVIKKLDLNWDDVKREDDVFIYDGQLPGMEGFYTWVEDKAQYFLKEILGYSNTISINHTEVQVSQLGTQIPAHTSRGTYLTGYFMVKYDEKEGHTPLVFENPFKNTYVPVIELDEEKPTMWNTSNFIAPVTEGQLILFPSNLVHFFPKMEADDRVVIAFDFVAK</sequence>
<dbReference type="EMBL" id="KJ019121">
    <property type="protein sequence ID" value="AIX36432.1"/>
    <property type="molecule type" value="Genomic_DNA"/>
</dbReference>
<dbReference type="EMBL" id="KJ019127">
    <property type="protein sequence ID" value="AIX37795.1"/>
    <property type="molecule type" value="Genomic_DNA"/>
</dbReference>
<gene>
    <name evidence="40" type="ORF">Syn7803C102_13</name>
    <name evidence="41" type="ORF">Syn7803C108_13</name>
    <name evidence="42" type="ORF">Syn7803C109_13</name>
    <name evidence="43" type="ORF">Syn7803C35_13</name>
    <name evidence="44" type="ORF">Syn7803C37_13</name>
    <name evidence="45" type="ORF">Syn7803C39_13</name>
    <name evidence="46" type="ORF">Syn7803C40_13</name>
    <name evidence="1" type="ORF">Syn7803C45_13</name>
    <name evidence="2" type="ORF">Syn7803C46_13</name>
    <name evidence="3" type="ORF">Syn7803C48_13</name>
    <name evidence="4" type="ORF">Syn7803C49_13</name>
    <name evidence="5" type="ORF">Syn7803C54_13</name>
    <name evidence="6" type="ORF">Syn7803C55_10</name>
    <name evidence="7" type="ORF">Syn7803C57_13</name>
    <name evidence="8" type="ORF">Syn7803C72_13</name>
    <name evidence="9" type="ORF">Syn7803C73_13</name>
    <name evidence="10" type="ORF">Syn7803C75_13</name>
    <name evidence="11" type="ORF">Syn7803C77_12</name>
    <name evidence="12" type="ORF">Syn7803C88_13</name>
    <name evidence="13" type="ORF">Syn7803C89_13</name>
    <name evidence="14" type="ORF">Syn7803C93_13</name>
    <name evidence="15" type="ORF">Syn7803US104_13</name>
    <name evidence="16" type="ORF">Syn7803US108_13</name>
    <name evidence="17" type="ORF">Syn7803US109_13</name>
    <name evidence="18" type="ORF">Syn7803US110_13</name>
    <name evidence="19" type="ORF">Syn7803US111_13</name>
    <name evidence="20" type="ORF">Syn7803US113_13</name>
    <name evidence="21" type="ORF">Syn7803US114_13</name>
    <name evidence="22" type="ORF">Syn7803US115_13</name>
    <name evidence="23" type="ORF">Syn7803US116_13</name>
    <name evidence="24" type="ORF">Syn7803US122_13</name>
    <name evidence="25" type="ORF">Syn7803US59_13</name>
    <name evidence="26" type="ORF">Syn7803US5_13</name>
    <name evidence="27" type="ORF">Syn7803US61_13</name>
    <name evidence="28" type="ORF">Syn7803US63_12</name>
    <name evidence="29" type="ORF">Syn7803US64_13</name>
    <name evidence="30" type="ORF">Syn7803US65_13</name>
    <name evidence="31" type="ORF">Syn7803US71_13</name>
    <name evidence="32" type="ORF">Syn7803US78_13</name>
    <name evidence="33" type="ORF">Syn7803US80_13</name>
    <name evidence="34" type="ORF">Syn7803US82_13</name>
    <name evidence="35" type="ORF">Syn7803US83_13</name>
    <name evidence="36" type="ORF">Syn7803US85_13</name>
    <name evidence="37" type="ORF">Syn7803US89_13</name>
    <name evidence="38" type="ORF">Syn7803US94_13</name>
    <name evidence="39" type="ORF">Syn7803US95_13</name>
</gene>
<dbReference type="Proteomes" id="UP000185384">
    <property type="component" value="Segment"/>
</dbReference>
<dbReference type="EMBL" id="KJ019080">
    <property type="protein sequence ID" value="AIX26310.1"/>
    <property type="molecule type" value="Genomic_DNA"/>
</dbReference>
<dbReference type="EMBL" id="KJ019112">
    <property type="protein sequence ID" value="AIX34492.1"/>
    <property type="molecule type" value="Genomic_DNA"/>
</dbReference>
<dbReference type="EMBL" id="KJ019075">
    <property type="protein sequence ID" value="AIX25228.1"/>
    <property type="molecule type" value="Genomic_DNA"/>
</dbReference>
<dbReference type="Proteomes" id="UP000185369">
    <property type="component" value="Segment"/>
</dbReference>
<dbReference type="EMBL" id="KJ019117">
    <property type="protein sequence ID" value="AIX35558.1"/>
    <property type="molecule type" value="Genomic_DNA"/>
</dbReference>
<evidence type="ECO:0000313" key="7">
    <source>
        <dbReference type="EMBL" id="AIX16320.1"/>
    </source>
</evidence>
<dbReference type="EMBL" id="KJ019078">
    <property type="protein sequence ID" value="AIX25875.1"/>
    <property type="molecule type" value="Genomic_DNA"/>
</dbReference>
<dbReference type="EMBL" id="KJ019119">
    <property type="protein sequence ID" value="AIX35995.1"/>
    <property type="molecule type" value="Genomic_DNA"/>
</dbReference>
<reference evidence="47 48" key="1">
    <citation type="submission" date="2013-12" db="EMBL/GenBank/DDBJ databases">
        <title>Ecological redundancy of diverse viral populations within a natural community.</title>
        <authorList>
            <person name="Gregory A.C."/>
            <person name="LaButti K."/>
            <person name="Copeland A."/>
            <person name="Woyke T."/>
            <person name="Sullivan M.B."/>
        </authorList>
    </citation>
    <scope>NUCLEOTIDE SEQUENCE [LARGE SCALE GENOMIC DNA]</scope>
    <source>
        <strain evidence="40">Syn7803C102</strain>
        <strain evidence="41">Syn7803C108</strain>
        <strain evidence="42">Syn7803C109</strain>
        <strain evidence="43">Syn7803C35</strain>
        <strain evidence="44">Syn7803C37</strain>
        <strain evidence="45">Syn7803C39</strain>
        <strain evidence="46">Syn7803C40</strain>
        <strain evidence="1">Syn7803C45</strain>
        <strain evidence="2">Syn7803C46</strain>
        <strain evidence="3">Syn7803C48</strain>
        <strain evidence="4">Syn7803C49</strain>
        <strain evidence="5">Syn7803C54</strain>
        <strain evidence="6">Syn7803C55</strain>
        <strain evidence="7">Syn7803C57</strain>
        <strain evidence="8">Syn7803C72</strain>
        <strain evidence="9">Syn7803C73</strain>
        <strain evidence="10">Syn7803C75</strain>
        <strain evidence="11">Syn7803C77</strain>
        <strain evidence="12">Syn7803C88</strain>
        <strain evidence="13">Syn7803C89</strain>
        <strain evidence="14">Syn7803C93</strain>
        <strain evidence="15">Syn7803US104</strain>
        <strain evidence="16">Syn7803US108</strain>
        <strain evidence="17">Syn7803US109</strain>
        <strain evidence="18">Syn7803US110</strain>
        <strain evidence="19">Syn7803US111</strain>
        <strain evidence="20">Syn7803US113</strain>
        <strain evidence="21">Syn7803US114</strain>
        <strain evidence="22">Syn7803US115</strain>
        <strain evidence="23">Syn7803US116</strain>
        <strain evidence="24">Syn7803US122</strain>
        <strain evidence="26">Syn7803US5</strain>
        <strain evidence="25">Syn7803US59</strain>
        <strain evidence="27">Syn7803US61</strain>
        <strain evidence="28">Syn7803US63</strain>
        <strain evidence="29">Syn7803US64</strain>
        <strain evidence="30">Syn7803US65</strain>
        <strain evidence="31">Syn7803US71</strain>
        <strain evidence="32">Syn7803US78</strain>
        <strain evidence="33">Syn7803US80</strain>
        <strain evidence="34">Syn7803US82</strain>
        <strain evidence="35">Syn7803US83</strain>
        <strain evidence="36">Syn7803US85</strain>
        <strain evidence="37">Syn7803US89</strain>
        <strain evidence="38">Syn7803US94</strain>
        <strain evidence="39">Syn7803US95</strain>
    </source>
</reference>
<dbReference type="Proteomes" id="UP000185356">
    <property type="component" value="Segment"/>
</dbReference>
<dbReference type="Proteomes" id="UP000033003">
    <property type="component" value="Segment"/>
</dbReference>
<dbReference type="Proteomes" id="UP000185358">
    <property type="component" value="Segment"/>
</dbReference>
<dbReference type="Proteomes" id="UP000185380">
    <property type="component" value="Segment"/>
</dbReference>
<evidence type="ECO:0000313" key="32">
    <source>
        <dbReference type="EMBL" id="AIX36432.1"/>
    </source>
</evidence>
<evidence type="ECO:0000313" key="21">
    <source>
        <dbReference type="EMBL" id="AIX25875.1"/>
    </source>
</evidence>
<dbReference type="Proteomes" id="UP000185352">
    <property type="component" value="Segment"/>
</dbReference>
<dbReference type="EMBL" id="KJ019050">
    <property type="protein sequence ID" value="AIX19469.1"/>
    <property type="molecule type" value="Genomic_DNA"/>
</dbReference>
<evidence type="ECO:0000313" key="36">
    <source>
        <dbReference type="EMBL" id="AIX37795.1"/>
    </source>
</evidence>
<evidence type="ECO:0000313" key="48">
    <source>
        <dbReference type="Proteomes" id="UP000185343"/>
    </source>
</evidence>
<keyword evidence="49" id="KW-1185">Reference proteome</keyword>
<dbReference type="EMBL" id="KJ019079">
    <property type="protein sequence ID" value="AIX26093.1"/>
    <property type="molecule type" value="Genomic_DNA"/>
</dbReference>
<dbReference type="Proteomes" id="UP000185372">
    <property type="component" value="Genome"/>
</dbReference>
<dbReference type="Proteomes" id="UP000185386">
    <property type="component" value="Segment"/>
</dbReference>
<dbReference type="EMBL" id="KJ019034">
    <property type="protein sequence ID" value="AIX15918.1"/>
    <property type="molecule type" value="Genomic_DNA"/>
</dbReference>
<evidence type="ECO:0000313" key="50">
    <source>
        <dbReference type="Proteomes" id="UP000185386"/>
    </source>
</evidence>
<accession>A0A0E3FEI2</accession>
<dbReference type="Proteomes" id="UP000185375">
    <property type="component" value="Segment"/>
</dbReference>
<evidence type="ECO:0000313" key="16">
    <source>
        <dbReference type="EMBL" id="AIX24573.1"/>
    </source>
</evidence>
<evidence type="ECO:0000313" key="30">
    <source>
        <dbReference type="EMBL" id="AIX35995.1"/>
    </source>
</evidence>
<evidence type="ECO:0000313" key="29">
    <source>
        <dbReference type="EMBL" id="AIX35776.1"/>
    </source>
</evidence>
<dbReference type="Proteomes" id="UP000185354">
    <property type="component" value="Segment"/>
</dbReference>
<dbReference type="Proteomes" id="UP000185344">
    <property type="component" value="Segment"/>
</dbReference>
<evidence type="ECO:0000313" key="38">
    <source>
        <dbReference type="EMBL" id="AIX38445.1"/>
    </source>
</evidence>
<evidence type="ECO:0000313" key="15">
    <source>
        <dbReference type="EMBL" id="AIX24138.1"/>
    </source>
</evidence>
<evidence type="ECO:0000313" key="26">
    <source>
        <dbReference type="EMBL" id="AIX34711.1"/>
    </source>
</evidence>
<dbReference type="EMBL" id="KJ019113">
    <property type="protein sequence ID" value="AIX34711.1"/>
    <property type="molecule type" value="Genomic_DNA"/>
</dbReference>
<dbReference type="Proteomes" id="UP000185353">
    <property type="component" value="Segment"/>
</dbReference>
<dbReference type="Proteomes" id="UP000185367">
    <property type="component" value="Segment"/>
</dbReference>
<evidence type="ECO:0000313" key="5">
    <source>
        <dbReference type="EMBL" id="AIX15918.1"/>
    </source>
</evidence>
<dbReference type="EMBL" id="KJ019057">
    <property type="protein sequence ID" value="AIX21118.1"/>
    <property type="molecule type" value="Genomic_DNA"/>
</dbReference>
<dbReference type="EMBL" id="KJ019129">
    <property type="protein sequence ID" value="AIX38228.1"/>
    <property type="molecule type" value="Genomic_DNA"/>
</dbReference>
<evidence type="ECO:0000313" key="13">
    <source>
        <dbReference type="EMBL" id="AIX21118.1"/>
    </source>
</evidence>
<dbReference type="EMBL" id="KJ019162">
    <property type="protein sequence ID" value="AIX46286.1"/>
    <property type="molecule type" value="Genomic_DNA"/>
</dbReference>
<dbReference type="EMBL" id="KJ019131">
    <property type="protein sequence ID" value="AIX38663.1"/>
    <property type="molecule type" value="Genomic_DNA"/>
</dbReference>
<dbReference type="Proteomes" id="UP000185355">
    <property type="component" value="Segment"/>
</dbReference>
<dbReference type="Proteomes" id="UP000185346">
    <property type="component" value="Segment"/>
</dbReference>
<dbReference type="EMBL" id="KJ019062">
    <property type="protein sequence ID" value="AIX22347.1"/>
    <property type="molecule type" value="Genomic_DNA"/>
</dbReference>
<evidence type="ECO:0000313" key="41">
    <source>
        <dbReference type="EMBL" id="AIX40375.1"/>
    </source>
</evidence>
<dbReference type="Proteomes" id="UP000185343">
    <property type="component" value="Segment"/>
</dbReference>
<dbReference type="GeneID" id="24171424"/>
<dbReference type="Proteomes" id="UP000185378">
    <property type="component" value="Segment"/>
</dbReference>
<dbReference type="EMBL" id="KJ019048">
    <property type="protein sequence ID" value="AIX19035.1"/>
    <property type="molecule type" value="Genomic_DNA"/>
</dbReference>
<dbReference type="Proteomes" id="UP000185361">
    <property type="component" value="Segment"/>
</dbReference>
<dbReference type="EMBL" id="KJ019056">
    <property type="protein sequence ID" value="AIX20901.1"/>
    <property type="molecule type" value="Genomic_DNA"/>
</dbReference>
<dbReference type="EMBL" id="KJ019028">
    <property type="protein sequence ID" value="AIX14624.1"/>
    <property type="molecule type" value="Genomic_DNA"/>
</dbReference>
<evidence type="ECO:0000313" key="42">
    <source>
        <dbReference type="EMBL" id="AIX40594.1"/>
    </source>
</evidence>
<dbReference type="EMBL" id="KJ019047">
    <property type="protein sequence ID" value="AIX18817.1"/>
    <property type="molecule type" value="Genomic_DNA"/>
</dbReference>
<dbReference type="EMBL" id="KJ019031">
    <property type="protein sequence ID" value="AIX15271.1"/>
    <property type="molecule type" value="Genomic_DNA"/>
</dbReference>
<dbReference type="Proteomes" id="UP000185381">
    <property type="component" value="Genome"/>
</dbReference>
<evidence type="ECO:0000313" key="1">
    <source>
        <dbReference type="EMBL" id="AIX14624.1"/>
    </source>
</evidence>
<dbReference type="EMBL" id="KJ019046">
    <property type="protein sequence ID" value="AIX18599.1"/>
    <property type="molecule type" value="Genomic_DNA"/>
</dbReference>
<evidence type="ECO:0000313" key="34">
    <source>
        <dbReference type="EMBL" id="AIX37359.1"/>
    </source>
</evidence>
<dbReference type="Proteomes" id="UP000185382">
    <property type="component" value="Segment"/>
</dbReference>
<evidence type="ECO:0000313" key="18">
    <source>
        <dbReference type="EMBL" id="AIX25009.1"/>
    </source>
</evidence>
<dbReference type="Proteomes" id="UP000185345">
    <property type="component" value="Segment"/>
</dbReference>
<dbReference type="EMBL" id="KJ019124">
    <property type="protein sequence ID" value="AIX37139.1"/>
    <property type="molecule type" value="Genomic_DNA"/>
</dbReference>
<evidence type="ECO:0000313" key="23">
    <source>
        <dbReference type="EMBL" id="AIX26310.1"/>
    </source>
</evidence>
<name>A0A0E3FEI2_9CAUD</name>
<dbReference type="EMBL" id="KJ019164">
    <property type="protein sequence ID" value="AIX46712.1"/>
    <property type="molecule type" value="Genomic_DNA"/>
</dbReference>
<evidence type="ECO:0000313" key="6">
    <source>
        <dbReference type="EMBL" id="AIX16135.1"/>
    </source>
</evidence>
<dbReference type="EMBL" id="KJ019125">
    <property type="protein sequence ID" value="AIX37359.1"/>
    <property type="molecule type" value="Genomic_DNA"/>
</dbReference>
<dbReference type="Proteomes" id="UP000185385">
    <property type="component" value="Segment"/>
</dbReference>
<dbReference type="EMBL" id="KJ019139">
    <property type="protein sequence ID" value="AIX40375.1"/>
    <property type="molecule type" value="Genomic_DNA"/>
</dbReference>
<proteinExistence type="predicted"/>
<dbReference type="Proteomes" id="UP000185349">
    <property type="component" value="Segment"/>
</dbReference>
<evidence type="ECO:0000313" key="4">
    <source>
        <dbReference type="EMBL" id="AIX15489.1"/>
    </source>
</evidence>
<evidence type="ECO:0000313" key="12">
    <source>
        <dbReference type="EMBL" id="AIX20901.1"/>
    </source>
</evidence>
<evidence type="ECO:0000313" key="40">
    <source>
        <dbReference type="EMBL" id="AIX39739.1"/>
    </source>
</evidence>
<dbReference type="EMBL" id="KJ019077">
    <property type="protein sequence ID" value="AIX25657.1"/>
    <property type="molecule type" value="Genomic_DNA"/>
</dbReference>
<evidence type="ECO:0000313" key="10">
    <source>
        <dbReference type="EMBL" id="AIX19035.1"/>
    </source>
</evidence>
<dbReference type="Proteomes" id="UP000185348">
    <property type="component" value="Segment"/>
</dbReference>
<dbReference type="OrthoDB" id="19082at10239"/>
<evidence type="ECO:0000313" key="37">
    <source>
        <dbReference type="EMBL" id="AIX38228.1"/>
    </source>
</evidence>
<evidence type="ECO:0000313" key="31">
    <source>
        <dbReference type="EMBL" id="AIX36215.1"/>
    </source>
</evidence>
<evidence type="ECO:0000313" key="39">
    <source>
        <dbReference type="EMBL" id="AIX38663.1"/>
    </source>
</evidence>
<dbReference type="EMBL" id="KJ019035">
    <property type="protein sequence ID" value="AIX16135.1"/>
    <property type="molecule type" value="Genomic_DNA"/>
</dbReference>
<evidence type="ECO:0000313" key="22">
    <source>
        <dbReference type="EMBL" id="AIX26093.1"/>
    </source>
</evidence>
<evidence type="ECO:0000313" key="49">
    <source>
        <dbReference type="Proteomes" id="UP000185365"/>
    </source>
</evidence>
<dbReference type="Proteomes" id="UP000185350">
    <property type="component" value="Segment"/>
</dbReference>
<evidence type="ECO:0000313" key="28">
    <source>
        <dbReference type="EMBL" id="AIX35558.1"/>
    </source>
</evidence>
<dbReference type="Proteomes" id="UP000185357">
    <property type="component" value="Segment"/>
</dbReference>
<dbReference type="EMBL" id="KJ019118">
    <property type="protein sequence ID" value="AIX35776.1"/>
    <property type="molecule type" value="Genomic_DNA"/>
</dbReference>
<dbReference type="Proteomes" id="UP000185359">
    <property type="component" value="Segment"/>
</dbReference>
<evidence type="ECO:0000313" key="25">
    <source>
        <dbReference type="EMBL" id="AIX34492.1"/>
    </source>
</evidence>
<dbReference type="EMBL" id="KJ019126">
    <property type="protein sequence ID" value="AIX37577.1"/>
    <property type="molecule type" value="Genomic_DNA"/>
</dbReference>
<dbReference type="Proteomes" id="UP000185363">
    <property type="component" value="Segment"/>
</dbReference>
<organism evidence="18 50">
    <name type="scientific">Synechococcus phage ACG-2014d</name>
    <dbReference type="NCBI Taxonomy" id="1493509"/>
    <lineage>
        <taxon>Viruses</taxon>
        <taxon>Duplodnaviria</taxon>
        <taxon>Heunggongvirae</taxon>
        <taxon>Uroviricota</taxon>
        <taxon>Caudoviricetes</taxon>
        <taxon>Pantevenvirales</taxon>
        <taxon>Kyanoviridae</taxon>
        <taxon>Lowelvirus</taxon>
        <taxon>Lowelvirus tuscon4d</taxon>
    </lineage>
</organism>
<evidence type="ECO:0000313" key="46">
    <source>
        <dbReference type="EMBL" id="AIX46929.1"/>
    </source>
</evidence>
<dbReference type="Proteomes" id="UP000185362">
    <property type="component" value="Segment"/>
</dbReference>
<dbReference type="EMBL" id="KJ019029">
    <property type="protein sequence ID" value="AIX14844.1"/>
    <property type="molecule type" value="Genomic_DNA"/>
</dbReference>
<evidence type="ECO:0000313" key="47">
    <source>
        <dbReference type="Proteomes" id="UP000033003"/>
    </source>
</evidence>
<dbReference type="Proteomes" id="UP000185360">
    <property type="component" value="Genome"/>
</dbReference>
<evidence type="ECO:0000313" key="2">
    <source>
        <dbReference type="EMBL" id="AIX14844.1"/>
    </source>
</evidence>
<evidence type="ECO:0000313" key="17">
    <source>
        <dbReference type="EMBL" id="AIX24791.1"/>
    </source>
</evidence>
<dbReference type="Proteomes" id="UP000185377">
    <property type="component" value="Segment"/>
</dbReference>
<dbReference type="Proteomes" id="UP000185366">
    <property type="component" value="Segment"/>
</dbReference>
<evidence type="ECO:0000313" key="19">
    <source>
        <dbReference type="EMBL" id="AIX25228.1"/>
    </source>
</evidence>
<dbReference type="EMBL" id="KJ019072">
    <property type="protein sequence ID" value="AIX24573.1"/>
    <property type="molecule type" value="Genomic_DNA"/>
</dbReference>
<protein>
    <submittedName>
        <fullName evidence="18">Uncharacterized protein</fullName>
    </submittedName>
</protein>